<protein>
    <submittedName>
        <fullName evidence="8">PTS lactose/cellobiose transporter subunit IIA</fullName>
    </submittedName>
</protein>
<dbReference type="PIRSF" id="PIRSF000699">
    <property type="entry name" value="PTS_IILac_III"/>
    <property type="match status" value="1"/>
</dbReference>
<organism evidence="8 9">
    <name type="scientific">Paratissierella segnis</name>
    <dbReference type="NCBI Taxonomy" id="2763679"/>
    <lineage>
        <taxon>Bacteria</taxon>
        <taxon>Bacillati</taxon>
        <taxon>Bacillota</taxon>
        <taxon>Tissierellia</taxon>
        <taxon>Tissierellales</taxon>
        <taxon>Tissierellaceae</taxon>
        <taxon>Paratissierella</taxon>
    </lineage>
</organism>
<evidence type="ECO:0000256" key="4">
    <source>
        <dbReference type="ARBA" id="ARBA00022683"/>
    </source>
</evidence>
<evidence type="ECO:0000256" key="1">
    <source>
        <dbReference type="ARBA" id="ARBA00022448"/>
    </source>
</evidence>
<evidence type="ECO:0000256" key="2">
    <source>
        <dbReference type="ARBA" id="ARBA00022597"/>
    </source>
</evidence>
<evidence type="ECO:0000256" key="3">
    <source>
        <dbReference type="ARBA" id="ARBA00022679"/>
    </source>
</evidence>
<keyword evidence="6" id="KW-0479">Metal-binding</keyword>
<dbReference type="Gene3D" id="1.20.58.80">
    <property type="entry name" value="Phosphotransferase system, lactose/cellobiose-type IIA subunit"/>
    <property type="match status" value="1"/>
</dbReference>
<dbReference type="PANTHER" id="PTHR34382">
    <property type="entry name" value="PTS SYSTEM N,N'-DIACETYLCHITOBIOSE-SPECIFIC EIIA COMPONENT"/>
    <property type="match status" value="1"/>
</dbReference>
<feature type="modified residue" description="Phosphohistidine; by HPr" evidence="7">
    <location>
        <position position="75"/>
    </location>
</feature>
<accession>A0A926EV52</accession>
<proteinExistence type="predicted"/>
<feature type="binding site" evidence="6">
    <location>
        <position position="78"/>
    </location>
    <ligand>
        <name>Mg(2+)</name>
        <dbReference type="ChEBI" id="CHEBI:18420"/>
        <note>ligand shared between all trimeric partners</note>
    </ligand>
</feature>
<evidence type="ECO:0000256" key="6">
    <source>
        <dbReference type="PIRSR" id="PIRSR000699-2"/>
    </source>
</evidence>
<dbReference type="RefSeq" id="WP_262430548.1">
    <property type="nucleotide sequence ID" value="NZ_JACRTG010000030.1"/>
</dbReference>
<keyword evidence="3" id="KW-0808">Transferase</keyword>
<sequence>MDLEQIIFTIISYSGDARSDCFEALKYAKNGSFSEAEDCIKKANEKLLEAHHVQTDMLQKEALGDRRQVTLLLMHAEDHLMTAILAKELIGEMVELYKTIYQREGDFANA</sequence>
<keyword evidence="9" id="KW-1185">Reference proteome</keyword>
<evidence type="ECO:0000313" key="8">
    <source>
        <dbReference type="EMBL" id="MBC8589085.1"/>
    </source>
</evidence>
<dbReference type="GO" id="GO:0046872">
    <property type="term" value="F:metal ion binding"/>
    <property type="evidence" value="ECO:0007669"/>
    <property type="project" value="UniProtKB-KW"/>
</dbReference>
<evidence type="ECO:0000256" key="5">
    <source>
        <dbReference type="PIRSR" id="PIRSR000699-1"/>
    </source>
</evidence>
<keyword evidence="2" id="KW-0762">Sugar transport</keyword>
<evidence type="ECO:0000256" key="7">
    <source>
        <dbReference type="PROSITE-ProRule" id="PRU00418"/>
    </source>
</evidence>
<comment type="caution">
    <text evidence="8">The sequence shown here is derived from an EMBL/GenBank/DDBJ whole genome shotgun (WGS) entry which is preliminary data.</text>
</comment>
<keyword evidence="4" id="KW-0598">Phosphotransferase system</keyword>
<dbReference type="Pfam" id="PF02255">
    <property type="entry name" value="PTS_IIA"/>
    <property type="match status" value="1"/>
</dbReference>
<name>A0A926EV52_9FIRM</name>
<dbReference type="PANTHER" id="PTHR34382:SF7">
    <property type="entry name" value="PTS SYSTEM N,N'-DIACETYLCHITOBIOSE-SPECIFIC EIIA COMPONENT"/>
    <property type="match status" value="1"/>
</dbReference>
<dbReference type="GO" id="GO:0016740">
    <property type="term" value="F:transferase activity"/>
    <property type="evidence" value="ECO:0007669"/>
    <property type="project" value="UniProtKB-KW"/>
</dbReference>
<keyword evidence="1" id="KW-0813">Transport</keyword>
<dbReference type="CDD" id="cd00215">
    <property type="entry name" value="PTS_IIA_lac"/>
    <property type="match status" value="1"/>
</dbReference>
<dbReference type="AlphaFoldDB" id="A0A926EV52"/>
<comment type="cofactor">
    <cofactor evidence="6">
        <name>Mg(2+)</name>
        <dbReference type="ChEBI" id="CHEBI:18420"/>
    </cofactor>
    <text evidence="6">Binds 1 Mg(2+) ion per trimer.</text>
</comment>
<dbReference type="GO" id="GO:0009401">
    <property type="term" value="P:phosphoenolpyruvate-dependent sugar phosphotransferase system"/>
    <property type="evidence" value="ECO:0007669"/>
    <property type="project" value="UniProtKB-KW"/>
</dbReference>
<feature type="active site" description="Tele-phosphohistidine intermediate" evidence="5">
    <location>
        <position position="75"/>
    </location>
</feature>
<dbReference type="PROSITE" id="PS51095">
    <property type="entry name" value="PTS_EIIA_TYPE_3"/>
    <property type="match status" value="1"/>
</dbReference>
<gene>
    <name evidence="8" type="ORF">H8707_12760</name>
</gene>
<keyword evidence="6" id="KW-0460">Magnesium</keyword>
<dbReference type="InterPro" id="IPR003188">
    <property type="entry name" value="PTS_IIA_lac/cel"/>
</dbReference>
<reference evidence="8" key="1">
    <citation type="submission" date="2020-08" db="EMBL/GenBank/DDBJ databases">
        <title>Genome public.</title>
        <authorList>
            <person name="Liu C."/>
            <person name="Sun Q."/>
        </authorList>
    </citation>
    <scope>NUCLEOTIDE SEQUENCE</scope>
    <source>
        <strain evidence="8">BX21</strain>
    </source>
</reference>
<dbReference type="Proteomes" id="UP000601171">
    <property type="component" value="Unassembled WGS sequence"/>
</dbReference>
<dbReference type="InterPro" id="IPR036542">
    <property type="entry name" value="PTS_IIA_lac/cel_sf"/>
</dbReference>
<evidence type="ECO:0000313" key="9">
    <source>
        <dbReference type="Proteomes" id="UP000601171"/>
    </source>
</evidence>
<dbReference type="SUPFAM" id="SSF46973">
    <property type="entry name" value="Enzyme IIa from lactose specific PTS, IIa-lac"/>
    <property type="match status" value="1"/>
</dbReference>
<dbReference type="EMBL" id="JACRTG010000030">
    <property type="protein sequence ID" value="MBC8589085.1"/>
    <property type="molecule type" value="Genomic_DNA"/>
</dbReference>